<protein>
    <submittedName>
        <fullName evidence="1">Uncharacterized protein</fullName>
    </submittedName>
</protein>
<comment type="caution">
    <text evidence="1">The sequence shown here is derived from an EMBL/GenBank/DDBJ whole genome shotgun (WGS) entry which is preliminary data.</text>
</comment>
<dbReference type="EMBL" id="AMFJ01000281">
    <property type="protein sequence ID" value="EKE28817.1"/>
    <property type="molecule type" value="Genomic_DNA"/>
</dbReference>
<sequence>MSEKKDSHTYNEKPKKIEISAWILKEKDKDDLEWRIVETLKKLNWKLTKKEILELFHRVEVSKWLDGLKKELEKEKMLWWKEITDELLNSILDLIKEAKEVAQKWIEELKFELSKLNESKFYQIDKKAYLSSKFPWVKKLEDSELGKNVVIDIAWIIVWLGDSAEAIFKLFLDLIKDLIMLPRDLAKKFSKQ</sequence>
<gene>
    <name evidence="1" type="ORF">ACD_3C00007G0002</name>
</gene>
<accession>K2G3B1</accession>
<reference evidence="1" key="1">
    <citation type="journal article" date="2012" name="Science">
        <title>Fermentation, hydrogen, and sulfur metabolism in multiple uncultivated bacterial phyla.</title>
        <authorList>
            <person name="Wrighton K.C."/>
            <person name="Thomas B.C."/>
            <person name="Sharon I."/>
            <person name="Miller C.S."/>
            <person name="Castelle C.J."/>
            <person name="VerBerkmoes N.C."/>
            <person name="Wilkins M.J."/>
            <person name="Hettich R.L."/>
            <person name="Lipton M.S."/>
            <person name="Williams K.H."/>
            <person name="Long P.E."/>
            <person name="Banfield J.F."/>
        </authorList>
    </citation>
    <scope>NUCLEOTIDE SEQUENCE [LARGE SCALE GENOMIC DNA]</scope>
</reference>
<evidence type="ECO:0000313" key="1">
    <source>
        <dbReference type="EMBL" id="EKE28817.1"/>
    </source>
</evidence>
<organism evidence="1">
    <name type="scientific">uncultured bacterium</name>
    <name type="common">gcode 4</name>
    <dbReference type="NCBI Taxonomy" id="1234023"/>
    <lineage>
        <taxon>Bacteria</taxon>
        <taxon>environmental samples</taxon>
    </lineage>
</organism>
<dbReference type="AlphaFoldDB" id="K2G3B1"/>
<proteinExistence type="predicted"/>
<name>K2G3B1_9BACT</name>